<feature type="region of interest" description="Disordered" evidence="2">
    <location>
        <begin position="1"/>
        <end position="221"/>
    </location>
</feature>
<protein>
    <submittedName>
        <fullName evidence="4">ATP-binding protein</fullName>
    </submittedName>
</protein>
<evidence type="ECO:0000256" key="1">
    <source>
        <dbReference type="SAM" id="Coils"/>
    </source>
</evidence>
<dbReference type="Proteomes" id="UP000526302">
    <property type="component" value="Unassembled WGS sequence"/>
</dbReference>
<evidence type="ECO:0000259" key="3">
    <source>
        <dbReference type="SMART" id="SM00382"/>
    </source>
</evidence>
<accession>A0A7K4BYI0</accession>
<dbReference type="Gene3D" id="3.40.50.300">
    <property type="entry name" value="P-loop containing nucleotide triphosphate hydrolases"/>
    <property type="match status" value="2"/>
</dbReference>
<evidence type="ECO:0000313" key="5">
    <source>
        <dbReference type="Proteomes" id="UP000526302"/>
    </source>
</evidence>
<evidence type="ECO:0000256" key="2">
    <source>
        <dbReference type="SAM" id="MobiDB-lite"/>
    </source>
</evidence>
<keyword evidence="4" id="KW-0067">ATP-binding</keyword>
<dbReference type="PANTHER" id="PTHR42957:SF1">
    <property type="entry name" value="HELICASE MJ1565-RELATED"/>
    <property type="match status" value="1"/>
</dbReference>
<dbReference type="SUPFAM" id="SSF52540">
    <property type="entry name" value="P-loop containing nucleoside triphosphate hydrolases"/>
    <property type="match status" value="1"/>
</dbReference>
<dbReference type="InterPro" id="IPR003593">
    <property type="entry name" value="AAA+_ATPase"/>
</dbReference>
<feature type="compositionally biased region" description="Basic and acidic residues" evidence="2">
    <location>
        <begin position="1"/>
        <end position="14"/>
    </location>
</feature>
<gene>
    <name evidence="4" type="ORF">GX950_00585</name>
</gene>
<keyword evidence="1" id="KW-0175">Coiled coil</keyword>
<feature type="compositionally biased region" description="Basic and acidic residues" evidence="2">
    <location>
        <begin position="39"/>
        <end position="65"/>
    </location>
</feature>
<organism evidence="4 5">
    <name type="scientific">Candidatus Iainarchaeum sp</name>
    <dbReference type="NCBI Taxonomy" id="3101447"/>
    <lineage>
        <taxon>Archaea</taxon>
        <taxon>Candidatus Iainarchaeota</taxon>
        <taxon>Candidatus Iainarchaeia</taxon>
        <taxon>Candidatus Iainarchaeales</taxon>
        <taxon>Candidatus Iainarchaeaceae</taxon>
        <taxon>Candidatus Iainarchaeum</taxon>
    </lineage>
</organism>
<dbReference type="EMBL" id="JAAZKV010000004">
    <property type="protein sequence ID" value="NMA44297.1"/>
    <property type="molecule type" value="Genomic_DNA"/>
</dbReference>
<comment type="caution">
    <text evidence="4">The sequence shown here is derived from an EMBL/GenBank/DDBJ whole genome shotgun (WGS) entry which is preliminary data.</text>
</comment>
<feature type="coiled-coil region" evidence="1">
    <location>
        <begin position="249"/>
        <end position="279"/>
    </location>
</feature>
<dbReference type="GO" id="GO:0005524">
    <property type="term" value="F:ATP binding"/>
    <property type="evidence" value="ECO:0007669"/>
    <property type="project" value="UniProtKB-KW"/>
</dbReference>
<feature type="compositionally biased region" description="Acidic residues" evidence="2">
    <location>
        <begin position="18"/>
        <end position="38"/>
    </location>
</feature>
<proteinExistence type="predicted"/>
<keyword evidence="4" id="KW-0547">Nucleotide-binding</keyword>
<dbReference type="PANTHER" id="PTHR42957">
    <property type="entry name" value="HELICASE MJ1565-RELATED"/>
    <property type="match status" value="1"/>
</dbReference>
<dbReference type="SMART" id="SM00382">
    <property type="entry name" value="AAA"/>
    <property type="match status" value="1"/>
</dbReference>
<reference evidence="4 5" key="1">
    <citation type="journal article" date="2020" name="Biotechnol. Biofuels">
        <title>New insights from the biogas microbiome by comprehensive genome-resolved metagenomics of nearly 1600 species originating from multiple anaerobic digesters.</title>
        <authorList>
            <person name="Campanaro S."/>
            <person name="Treu L."/>
            <person name="Rodriguez-R L.M."/>
            <person name="Kovalovszki A."/>
            <person name="Ziels R.M."/>
            <person name="Maus I."/>
            <person name="Zhu X."/>
            <person name="Kougias P.G."/>
            <person name="Basile A."/>
            <person name="Luo G."/>
            <person name="Schluter A."/>
            <person name="Konstantinidis K.T."/>
            <person name="Angelidaki I."/>
        </authorList>
    </citation>
    <scope>NUCLEOTIDE SEQUENCE [LARGE SCALE GENOMIC DNA]</scope>
    <source>
        <strain evidence="4">AS22ysBPME_79</strain>
    </source>
</reference>
<feature type="compositionally biased region" description="Basic and acidic residues" evidence="2">
    <location>
        <begin position="180"/>
        <end position="192"/>
    </location>
</feature>
<evidence type="ECO:0000313" key="4">
    <source>
        <dbReference type="EMBL" id="NMA44297.1"/>
    </source>
</evidence>
<feature type="domain" description="AAA+ ATPase" evidence="3">
    <location>
        <begin position="334"/>
        <end position="660"/>
    </location>
</feature>
<name>A0A7K4BYI0_9ARCH</name>
<dbReference type="InterPro" id="IPR008571">
    <property type="entry name" value="HerA-like"/>
</dbReference>
<dbReference type="AlphaFoldDB" id="A0A7K4BYI0"/>
<feature type="compositionally biased region" description="Basic and acidic residues" evidence="2">
    <location>
        <begin position="150"/>
        <end position="166"/>
    </location>
</feature>
<feature type="compositionally biased region" description="Acidic residues" evidence="2">
    <location>
        <begin position="81"/>
        <end position="103"/>
    </location>
</feature>
<feature type="compositionally biased region" description="Acidic residues" evidence="2">
    <location>
        <begin position="111"/>
        <end position="149"/>
    </location>
</feature>
<dbReference type="InterPro" id="IPR027417">
    <property type="entry name" value="P-loop_NTPase"/>
</dbReference>
<feature type="compositionally biased region" description="Acidic residues" evidence="2">
    <location>
        <begin position="167"/>
        <end position="179"/>
    </location>
</feature>
<sequence>MSEKSIYEESKENITENDTNENIEEKEEDLFDEVFGEDEEKKAAKEKMKKHIEEQKKQKETKKEEQEESEKENEKEKQEENSEELENEKEEEENEDEKNEDGDNEGKNDDENNEEDNDDESDDGDELEEDEDSDVEVEIFEEIKEEEESIKERDVREEDVREKYFEEESEEENEYEEEELNKNEKNKNETEKKNKRKSTSGKLDLKVTMEEEEEEETNTGIENPIERNIIKSVIKNKARKAVKNNETEETIDSNEIKKINEELEELQKQQKQNEENDSASIKPKLDFLTSEKGHAYIGRKKSVLAKYGEEAGLFIGRVKEKDKEGTDVYLDGLNPHVVFVCGARGSGKSYVLGVIAEEMAIKNKNVGIIVVDPIGVFWSMKHPNKEEKELELLAKWDLMPKGLDNVKVFIPVGMKNSVPKSTYDAVFSIQPALLTAEDWCLTFGIDRFSPTGLLMEKGISKVKTGYVTIEGKPIRGKQNTFSLEDLIQCFDTDSELNDKDRGYKSDSIRALASRFDAAKHWGIFDEKGTPLSQLSKAGQMTILDTSFLEDNVSALVIGIFARRILAARKLSTRREAAGKFADTTMEDLIELNVPPTWLFIDEAHTLIPGGNQKTPASNALVEYVKQGRRPGCSLVFATQQPSAIDTKVLSQLDIIMAHKLVFDDDIKSIHKRTPAIIPHQYKKPNFIKTMPVGIALTGDRQETTTRAFIMSIRPRMSQHEGRDAETTEQVQELAEDQVEILAVNITARQLEKDPKISIETLAQTLETLNTTYKKKVSIEKIIKMLEKKGITSDENYLYAKGVKEEEEAEKLREQALEEGGGEGVEENPELINTTKTKKPTEEEIDFEQKVELTAIQSTIGEKEARTLLAKHRLKKTLGLFGEEEILDRLSQKYGLIYKIKYHYFNQKDAYRTGEAYINSISGEFIHDSNGKIVESTGLNIINQLSESEATLFGQLMKKKTLKELANQMNMEEGNTKRIIDELIKKKIVTESTFNNEKYYTLKQSVDLPKTPLHEILPSIGKRPIIEVEGISVVPPKLNETELPSLLEKLWGNTKIKEVTHLFLPLWEGILKKKTGEERTIIIDAINGKKML</sequence>